<organism evidence="2 3">
    <name type="scientific">Parafrankia irregularis</name>
    <dbReference type="NCBI Taxonomy" id="795642"/>
    <lineage>
        <taxon>Bacteria</taxon>
        <taxon>Bacillati</taxon>
        <taxon>Actinomycetota</taxon>
        <taxon>Actinomycetes</taxon>
        <taxon>Frankiales</taxon>
        <taxon>Frankiaceae</taxon>
        <taxon>Parafrankia</taxon>
    </lineage>
</organism>
<gene>
    <name evidence="2" type="ORF">Ga0074812_102433</name>
</gene>
<keyword evidence="3" id="KW-1185">Reference proteome</keyword>
<feature type="region of interest" description="Disordered" evidence="1">
    <location>
        <begin position="52"/>
        <end position="82"/>
    </location>
</feature>
<sequence length="128" mass="13061">MAARAADVGHPHTAGVGCSAAARRSNDTYRSTSQPLIRVGRCHMVAVRMSVGAAGTARPTQQGRRGRRDGQAHAARASATASTTTACSCRPLAEAGSAAARRRSVSGSAPQPADRPCLVLVVDAEILG</sequence>
<dbReference type="AlphaFoldDB" id="A0A0S4QG87"/>
<feature type="region of interest" description="Disordered" evidence="1">
    <location>
        <begin position="1"/>
        <end position="32"/>
    </location>
</feature>
<feature type="compositionally biased region" description="Low complexity" evidence="1">
    <location>
        <begin position="72"/>
        <end position="82"/>
    </location>
</feature>
<protein>
    <submittedName>
        <fullName evidence="2">Uncharacterized protein</fullName>
    </submittedName>
</protein>
<dbReference type="EMBL" id="FAOZ01000002">
    <property type="protein sequence ID" value="CUU54423.1"/>
    <property type="molecule type" value="Genomic_DNA"/>
</dbReference>
<dbReference type="PROSITE" id="PS51257">
    <property type="entry name" value="PROKAR_LIPOPROTEIN"/>
    <property type="match status" value="1"/>
</dbReference>
<evidence type="ECO:0000313" key="3">
    <source>
        <dbReference type="Proteomes" id="UP000198802"/>
    </source>
</evidence>
<dbReference type="Proteomes" id="UP000198802">
    <property type="component" value="Unassembled WGS sequence"/>
</dbReference>
<reference evidence="3" key="1">
    <citation type="submission" date="2015-11" db="EMBL/GenBank/DDBJ databases">
        <authorList>
            <person name="Varghese N."/>
        </authorList>
    </citation>
    <scope>NUCLEOTIDE SEQUENCE [LARGE SCALE GENOMIC DNA]</scope>
    <source>
        <strain evidence="3">DSM 45899</strain>
    </source>
</reference>
<evidence type="ECO:0000256" key="1">
    <source>
        <dbReference type="SAM" id="MobiDB-lite"/>
    </source>
</evidence>
<proteinExistence type="predicted"/>
<accession>A0A0S4QG87</accession>
<evidence type="ECO:0000313" key="2">
    <source>
        <dbReference type="EMBL" id="CUU54423.1"/>
    </source>
</evidence>
<name>A0A0S4QG87_9ACTN</name>